<dbReference type="CDD" id="cd00291">
    <property type="entry name" value="SirA_YedF_YeeD"/>
    <property type="match status" value="1"/>
</dbReference>
<sequence length="57" mass="6525">MRAKKALADMTSGQVLHLICTDPATPTDFSAFCEQTGHQLLEQRSEDGKFLFWLQRR</sequence>
<organism evidence="2 3">
    <name type="scientific">Parachitinimonas caeni</name>
    <dbReference type="NCBI Taxonomy" id="3031301"/>
    <lineage>
        <taxon>Bacteria</taxon>
        <taxon>Pseudomonadati</taxon>
        <taxon>Pseudomonadota</taxon>
        <taxon>Betaproteobacteria</taxon>
        <taxon>Neisseriales</taxon>
        <taxon>Chitinibacteraceae</taxon>
        <taxon>Parachitinimonas</taxon>
    </lineage>
</organism>
<evidence type="ECO:0000313" key="3">
    <source>
        <dbReference type="Proteomes" id="UP001172778"/>
    </source>
</evidence>
<dbReference type="InterPro" id="IPR001455">
    <property type="entry name" value="TusA-like"/>
</dbReference>
<dbReference type="Gene3D" id="3.30.110.40">
    <property type="entry name" value="TusA-like domain"/>
    <property type="match status" value="1"/>
</dbReference>
<dbReference type="Proteomes" id="UP001172778">
    <property type="component" value="Unassembled WGS sequence"/>
</dbReference>
<comment type="caution">
    <text evidence="2">The sequence shown here is derived from an EMBL/GenBank/DDBJ whole genome shotgun (WGS) entry which is preliminary data.</text>
</comment>
<evidence type="ECO:0000259" key="1">
    <source>
        <dbReference type="Pfam" id="PF01206"/>
    </source>
</evidence>
<keyword evidence="3" id="KW-1185">Reference proteome</keyword>
<dbReference type="EMBL" id="JARRAF010000021">
    <property type="protein sequence ID" value="MDK2125567.1"/>
    <property type="molecule type" value="Genomic_DNA"/>
</dbReference>
<feature type="domain" description="UPF0033" evidence="1">
    <location>
        <begin position="1"/>
        <end position="56"/>
    </location>
</feature>
<reference evidence="2" key="1">
    <citation type="submission" date="2023-03" db="EMBL/GenBank/DDBJ databases">
        <title>Chitinimonas shenzhenensis gen. nov., sp. nov., a novel member of family Burkholderiaceae isolated from activated sludge collected in Shen Zhen, China.</title>
        <authorList>
            <person name="Wang X."/>
        </authorList>
    </citation>
    <scope>NUCLEOTIDE SEQUENCE</scope>
    <source>
        <strain evidence="2">DQS-5</strain>
    </source>
</reference>
<name>A0ABT7DZT2_9NEIS</name>
<dbReference type="SUPFAM" id="SSF64307">
    <property type="entry name" value="SirA-like"/>
    <property type="match status" value="1"/>
</dbReference>
<gene>
    <name evidence="2" type="ORF">PZA18_16045</name>
</gene>
<accession>A0ABT7DZT2</accession>
<protein>
    <submittedName>
        <fullName evidence="2">Sulfurtransferase TusA family protein</fullName>
    </submittedName>
</protein>
<proteinExistence type="predicted"/>
<dbReference type="Pfam" id="PF01206">
    <property type="entry name" value="TusA"/>
    <property type="match status" value="1"/>
</dbReference>
<dbReference type="InterPro" id="IPR036868">
    <property type="entry name" value="TusA-like_sf"/>
</dbReference>
<evidence type="ECO:0000313" key="2">
    <source>
        <dbReference type="EMBL" id="MDK2125567.1"/>
    </source>
</evidence>